<evidence type="ECO:0000313" key="3">
    <source>
        <dbReference type="Proteomes" id="UP000324800"/>
    </source>
</evidence>
<evidence type="ECO:0000259" key="1">
    <source>
        <dbReference type="PROSITE" id="PS50879"/>
    </source>
</evidence>
<dbReference type="AlphaFoldDB" id="A0A5J4T5H9"/>
<sequence length="292" mass="33626">MLASLSQKRMDSIQASIGSWSVVNQPNQTARQLASLLGLLQATHFVNLQALVRTRKMNQIKERVLFTRGWEGKLSAEEMNLTRQELHWWKKAIQFPMQANLNLFNPLITIITDASPFGYGAVIRHYNQELEIRGEWDLPIILSQNKRELQAVLKTLQIAFKRKILAQNQDVNLISDSTTVVAILNKHTTTLSLLETLIPILQILEENQCRIISNHIPGVDNIRADELSRFKDSWDLQLQPELFKEICLEFRIKPEVDLFASTNNKQITPFFSRILEAQSEGVDAMMQDWSQY</sequence>
<dbReference type="Gene3D" id="3.30.420.10">
    <property type="entry name" value="Ribonuclease H-like superfamily/Ribonuclease H"/>
    <property type="match status" value="1"/>
</dbReference>
<gene>
    <name evidence="2" type="ORF">EZS28_050879</name>
</gene>
<dbReference type="InterPro" id="IPR052055">
    <property type="entry name" value="Hepadnavirus_pol/RT"/>
</dbReference>
<name>A0A5J4T5H9_9EUKA</name>
<accession>A0A5J4T5H9</accession>
<dbReference type="PANTHER" id="PTHR33050:SF7">
    <property type="entry name" value="RIBONUCLEASE H"/>
    <property type="match status" value="1"/>
</dbReference>
<feature type="non-terminal residue" evidence="2">
    <location>
        <position position="292"/>
    </location>
</feature>
<organism evidence="2 3">
    <name type="scientific">Streblomastix strix</name>
    <dbReference type="NCBI Taxonomy" id="222440"/>
    <lineage>
        <taxon>Eukaryota</taxon>
        <taxon>Metamonada</taxon>
        <taxon>Preaxostyla</taxon>
        <taxon>Oxymonadida</taxon>
        <taxon>Streblomastigidae</taxon>
        <taxon>Streblomastix</taxon>
    </lineage>
</organism>
<dbReference type="SUPFAM" id="SSF53098">
    <property type="entry name" value="Ribonuclease H-like"/>
    <property type="match status" value="1"/>
</dbReference>
<dbReference type="InterPro" id="IPR036397">
    <property type="entry name" value="RNaseH_sf"/>
</dbReference>
<feature type="domain" description="RNase H type-1" evidence="1">
    <location>
        <begin position="104"/>
        <end position="233"/>
    </location>
</feature>
<dbReference type="EMBL" id="SNRW01037826">
    <property type="protein sequence ID" value="KAA6353594.1"/>
    <property type="molecule type" value="Genomic_DNA"/>
</dbReference>
<dbReference type="InterPro" id="IPR012337">
    <property type="entry name" value="RNaseH-like_sf"/>
</dbReference>
<dbReference type="GO" id="GO:0003676">
    <property type="term" value="F:nucleic acid binding"/>
    <property type="evidence" value="ECO:0007669"/>
    <property type="project" value="InterPro"/>
</dbReference>
<dbReference type="Proteomes" id="UP000324800">
    <property type="component" value="Unassembled WGS sequence"/>
</dbReference>
<dbReference type="CDD" id="cd09275">
    <property type="entry name" value="RNase_HI_RT_DIRS1"/>
    <property type="match status" value="1"/>
</dbReference>
<reference evidence="2 3" key="1">
    <citation type="submission" date="2019-03" db="EMBL/GenBank/DDBJ databases">
        <title>Single cell metagenomics reveals metabolic interactions within the superorganism composed of flagellate Streblomastix strix and complex community of Bacteroidetes bacteria on its surface.</title>
        <authorList>
            <person name="Treitli S.C."/>
            <person name="Kolisko M."/>
            <person name="Husnik F."/>
            <person name="Keeling P."/>
            <person name="Hampl V."/>
        </authorList>
    </citation>
    <scope>NUCLEOTIDE SEQUENCE [LARGE SCALE GENOMIC DNA]</scope>
    <source>
        <strain evidence="2">ST1C</strain>
    </source>
</reference>
<dbReference type="OrthoDB" id="2205097at2759"/>
<dbReference type="GO" id="GO:0004523">
    <property type="term" value="F:RNA-DNA hybrid ribonuclease activity"/>
    <property type="evidence" value="ECO:0007669"/>
    <property type="project" value="InterPro"/>
</dbReference>
<dbReference type="InterPro" id="IPR002156">
    <property type="entry name" value="RNaseH_domain"/>
</dbReference>
<proteinExistence type="predicted"/>
<dbReference type="PROSITE" id="PS50879">
    <property type="entry name" value="RNASE_H_1"/>
    <property type="match status" value="1"/>
</dbReference>
<comment type="caution">
    <text evidence="2">The sequence shown here is derived from an EMBL/GenBank/DDBJ whole genome shotgun (WGS) entry which is preliminary data.</text>
</comment>
<dbReference type="PANTHER" id="PTHR33050">
    <property type="entry name" value="REVERSE TRANSCRIPTASE DOMAIN-CONTAINING PROTEIN"/>
    <property type="match status" value="1"/>
</dbReference>
<evidence type="ECO:0000313" key="2">
    <source>
        <dbReference type="EMBL" id="KAA6353594.1"/>
    </source>
</evidence>
<protein>
    <recommendedName>
        <fullName evidence="1">RNase H type-1 domain-containing protein</fullName>
    </recommendedName>
</protein>